<dbReference type="AlphaFoldDB" id="A0A2Z2MDJ0"/>
<keyword evidence="3" id="KW-1185">Reference proteome</keyword>
<evidence type="ECO:0000256" key="1">
    <source>
        <dbReference type="SAM" id="Phobius"/>
    </source>
</evidence>
<dbReference type="InterPro" id="IPR008969">
    <property type="entry name" value="CarboxyPept-like_regulatory"/>
</dbReference>
<evidence type="ECO:0000313" key="3">
    <source>
        <dbReference type="Proteomes" id="UP000250179"/>
    </source>
</evidence>
<name>A0A2Z2MDJ0_THEPR</name>
<keyword evidence="1" id="KW-1133">Transmembrane helix</keyword>
<organism evidence="2 3">
    <name type="scientific">Thermococcus profundus</name>
    <dbReference type="NCBI Taxonomy" id="49899"/>
    <lineage>
        <taxon>Archaea</taxon>
        <taxon>Methanobacteriati</taxon>
        <taxon>Methanobacteriota</taxon>
        <taxon>Thermococci</taxon>
        <taxon>Thermococcales</taxon>
        <taxon>Thermococcaceae</taxon>
        <taxon>Thermococcus</taxon>
    </lineage>
</organism>
<evidence type="ECO:0008006" key="4">
    <source>
        <dbReference type="Google" id="ProtNLM"/>
    </source>
</evidence>
<protein>
    <recommendedName>
        <fullName evidence="4">DUF4129 domain-containing protein</fullName>
    </recommendedName>
</protein>
<sequence length="584" mass="64402">MKRIGVLVTLLLIVGLPLYPSAAQPYSGSGGDDYGAYVYFGNLLSQAADLLNSLAEHDYNASLAIDFWNVTNTTYRTLLLYSTDERLIGLSSTFRDLAYGINLLYSGDEAFQRSLRLNNYLLGKSAVLEMEDGLSMVEASLSSLSAVSLRGEGGKELRFDPGNVSSALERVSALVEGYKRRLSSMGAPGGFVIDVSKNPAYALENVTVFGWAQNMSSVRLFIDNKSAFTVPVENGTFSFAVVFNSTGNHVLYAMGRNSSGTFISNRLTVRVLRAPTEIIASERGGKNVTISGYLLDWRGRPVPNEIISVITKESYSTRTNDRGFFSISFPLTSPINAIVLFNGSELYAPSYTTFPIFPGKSAPVILLSYGRSQVGVGERIRIKGSVSPQVPLTITIYVDESPYKRMKVDGVFSFEVSLRKGTHRIYAVFSGNEVFAPARSNVLVITATPINYTLRALLLFLGLLLTGALYWALTKRKREVGVEETTAPETVPQKKEEGGIPPDVVEIYRFLYRFFRRLLFLPPSTTPRELLKWVRGSYLEDLAELTRLHERAVYAKERLGSLDVRGLLKKASMVIVSALVGDEL</sequence>
<evidence type="ECO:0000313" key="2">
    <source>
        <dbReference type="EMBL" id="ASJ03599.1"/>
    </source>
</evidence>
<gene>
    <name evidence="2" type="ORF">A3L09_10185</name>
</gene>
<keyword evidence="1" id="KW-0472">Membrane</keyword>
<dbReference type="Proteomes" id="UP000250179">
    <property type="component" value="Chromosome"/>
</dbReference>
<accession>A0A2Z2MDJ0</accession>
<feature type="transmembrane region" description="Helical" evidence="1">
    <location>
        <begin position="452"/>
        <end position="473"/>
    </location>
</feature>
<proteinExistence type="predicted"/>
<dbReference type="KEGG" id="tprf:A3L09_10185"/>
<dbReference type="SUPFAM" id="SSF49464">
    <property type="entry name" value="Carboxypeptidase regulatory domain-like"/>
    <property type="match status" value="1"/>
</dbReference>
<dbReference type="EMBL" id="CP014862">
    <property type="protein sequence ID" value="ASJ03599.1"/>
    <property type="molecule type" value="Genomic_DNA"/>
</dbReference>
<keyword evidence="1" id="KW-0812">Transmembrane</keyword>
<reference evidence="2 3" key="1">
    <citation type="submission" date="2016-03" db="EMBL/GenBank/DDBJ databases">
        <title>Complete genome sequence of Thermococcus profundus strain DT5432.</title>
        <authorList>
            <person name="Oger P.M."/>
        </authorList>
    </citation>
    <scope>NUCLEOTIDE SEQUENCE [LARGE SCALE GENOMIC DNA]</scope>
    <source>
        <strain evidence="2 3">DT 5432</strain>
    </source>
</reference>